<dbReference type="InterPro" id="IPR006944">
    <property type="entry name" value="Phage/GTA_portal"/>
</dbReference>
<gene>
    <name evidence="2" type="ordered locus">Mpop_5463</name>
</gene>
<keyword evidence="2" id="KW-0614">Plasmid</keyword>
<accession>B1ZM79</accession>
<evidence type="ECO:0008006" key="4">
    <source>
        <dbReference type="Google" id="ProtNLM"/>
    </source>
</evidence>
<dbReference type="RefSeq" id="WP_012449412.1">
    <property type="nucleotide sequence ID" value="NC_010721.1"/>
</dbReference>
<dbReference type="Gene3D" id="3.40.140.120">
    <property type="match status" value="1"/>
</dbReference>
<dbReference type="Proteomes" id="UP000007136">
    <property type="component" value="Plasmid pMPOP02"/>
</dbReference>
<dbReference type="HOGENOM" id="CLU_033789_0_1_5"/>
<dbReference type="AlphaFoldDB" id="B1ZM79"/>
<dbReference type="eggNOG" id="COG4695">
    <property type="taxonomic scope" value="Bacteria"/>
</dbReference>
<dbReference type="EMBL" id="CP001031">
    <property type="protein sequence ID" value="ACB83552.1"/>
    <property type="molecule type" value="Genomic_DNA"/>
</dbReference>
<evidence type="ECO:0000313" key="3">
    <source>
        <dbReference type="Proteomes" id="UP000007136"/>
    </source>
</evidence>
<protein>
    <recommendedName>
        <fullName evidence="4">Phage portal protein</fullName>
    </recommendedName>
</protein>
<dbReference type="Gene3D" id="3.30.1120.70">
    <property type="match status" value="1"/>
</dbReference>
<proteinExistence type="predicted"/>
<feature type="region of interest" description="Disordered" evidence="1">
    <location>
        <begin position="371"/>
        <end position="412"/>
    </location>
</feature>
<evidence type="ECO:0000256" key="1">
    <source>
        <dbReference type="SAM" id="MobiDB-lite"/>
    </source>
</evidence>
<dbReference type="InterPro" id="IPR006427">
    <property type="entry name" value="Portal_HK97"/>
</dbReference>
<dbReference type="NCBIfam" id="TIGR01537">
    <property type="entry name" value="portal_HK97"/>
    <property type="match status" value="1"/>
</dbReference>
<name>B1ZM79_METPB</name>
<geneLocation type="plasmid" evidence="2 3">
    <name>pMPOP02</name>
</geneLocation>
<organism evidence="2 3">
    <name type="scientific">Methylorubrum populi (strain ATCC BAA-705 / NCIMB 13946 / BJ001)</name>
    <name type="common">Methylobacterium populi</name>
    <dbReference type="NCBI Taxonomy" id="441620"/>
    <lineage>
        <taxon>Bacteria</taxon>
        <taxon>Pseudomonadati</taxon>
        <taxon>Pseudomonadota</taxon>
        <taxon>Alphaproteobacteria</taxon>
        <taxon>Hyphomicrobiales</taxon>
        <taxon>Methylobacteriaceae</taxon>
        <taxon>Methylorubrum</taxon>
    </lineage>
</organism>
<dbReference type="OrthoDB" id="7592047at2"/>
<dbReference type="KEGG" id="mpo:Mpop_5463"/>
<dbReference type="Pfam" id="PF04860">
    <property type="entry name" value="Phage_portal"/>
    <property type="match status" value="1"/>
</dbReference>
<evidence type="ECO:0000313" key="2">
    <source>
        <dbReference type="EMBL" id="ACB83552.1"/>
    </source>
</evidence>
<dbReference type="Gene3D" id="1.20.1270.210">
    <property type="match status" value="1"/>
</dbReference>
<sequence>MPSLVSRVLRRAPAPVETKAAPAPSGTSAPEDWFLDLTVGRATSAGMRVGAREAMRVPAVKRAVDLIGSTLGTLPVRVFTLSTDEARKLDPDHPAFGLVYRAANGWTSARKFRETLTRDALLHGDGFAYVVRVAGKPRELIHLPPGTVSVELDEITREPFYRATIDGVSQVLTWRDVLHVPAPTLDGVRGASPVSLGREAIGLALTLEAHAARLFANGARPGGVLMFAKSLGDTVAARMKKSWQAAFGGEGTGGTAVLEEGAEYKSVTLTSVDAEFMAQRRHQVREVANVFGLPSTMLGDTENATYSNVEGLAQSFRDETILPWVAAWEDAYARALLDEGELATHAILFDLDALDRADLAAKSEAMAKRRAAGVTTANEERRTLNLPDHANGNELGSPYTTANAGKPAEQAA</sequence>
<reference evidence="2" key="1">
    <citation type="submission" date="2008-04" db="EMBL/GenBank/DDBJ databases">
        <title>Complete sequence of plamid2 of Methylobacterium populi BJ001.</title>
        <authorList>
            <consortium name="US DOE Joint Genome Institute"/>
            <person name="Copeland A."/>
            <person name="Lucas S."/>
            <person name="Lapidus A."/>
            <person name="Glavina del Rio T."/>
            <person name="Dalin E."/>
            <person name="Tice H."/>
            <person name="Bruce D."/>
            <person name="Goodwin L."/>
            <person name="Pitluck S."/>
            <person name="Chertkov O."/>
            <person name="Brettin T."/>
            <person name="Detter J.C."/>
            <person name="Han C."/>
            <person name="Kuske C.R."/>
            <person name="Schmutz J."/>
            <person name="Larimer F."/>
            <person name="Land M."/>
            <person name="Hauser L."/>
            <person name="Kyrpides N."/>
            <person name="Mikhailova N."/>
            <person name="Marx C."/>
            <person name="Richardson P."/>
        </authorList>
    </citation>
    <scope>NUCLEOTIDE SEQUENCE [LARGE SCALE GENOMIC DNA]</scope>
    <source>
        <strain evidence="2">BJ001</strain>
        <plasmid evidence="2">pMPOP02</plasmid>
    </source>
</reference>